<organism evidence="1 2">
    <name type="scientific">Oryza meyeriana var. granulata</name>
    <dbReference type="NCBI Taxonomy" id="110450"/>
    <lineage>
        <taxon>Eukaryota</taxon>
        <taxon>Viridiplantae</taxon>
        <taxon>Streptophyta</taxon>
        <taxon>Embryophyta</taxon>
        <taxon>Tracheophyta</taxon>
        <taxon>Spermatophyta</taxon>
        <taxon>Magnoliopsida</taxon>
        <taxon>Liliopsida</taxon>
        <taxon>Poales</taxon>
        <taxon>Poaceae</taxon>
        <taxon>BOP clade</taxon>
        <taxon>Oryzoideae</taxon>
        <taxon>Oryzeae</taxon>
        <taxon>Oryzinae</taxon>
        <taxon>Oryza</taxon>
        <taxon>Oryza meyeriana</taxon>
    </lineage>
</organism>
<keyword evidence="2" id="KW-1185">Reference proteome</keyword>
<reference evidence="1 2" key="1">
    <citation type="submission" date="2019-11" db="EMBL/GenBank/DDBJ databases">
        <title>Whole genome sequence of Oryza granulata.</title>
        <authorList>
            <person name="Li W."/>
        </authorList>
    </citation>
    <scope>NUCLEOTIDE SEQUENCE [LARGE SCALE GENOMIC DNA]</scope>
    <source>
        <strain evidence="2">cv. Menghai</strain>
        <tissue evidence="1">Leaf</tissue>
    </source>
</reference>
<evidence type="ECO:0000313" key="2">
    <source>
        <dbReference type="Proteomes" id="UP000479710"/>
    </source>
</evidence>
<dbReference type="AlphaFoldDB" id="A0A6G1EUU8"/>
<gene>
    <name evidence="1" type="ORF">E2562_003224</name>
</gene>
<dbReference type="EMBL" id="SPHZ02000002">
    <property type="protein sequence ID" value="KAF0928406.1"/>
    <property type="molecule type" value="Genomic_DNA"/>
</dbReference>
<sequence length="77" mass="8714">MEFELREEDTRISTIIEFGSAYYQYNFDVLSRSRLVAGVLFVEVDSTPTSRTIIACASAAPAHLMTRNVDDDDVDYD</sequence>
<dbReference type="Proteomes" id="UP000479710">
    <property type="component" value="Unassembled WGS sequence"/>
</dbReference>
<proteinExistence type="predicted"/>
<protein>
    <submittedName>
        <fullName evidence="1">Uncharacterized protein</fullName>
    </submittedName>
</protein>
<accession>A0A6G1EUU8</accession>
<comment type="caution">
    <text evidence="1">The sequence shown here is derived from an EMBL/GenBank/DDBJ whole genome shotgun (WGS) entry which is preliminary data.</text>
</comment>
<name>A0A6G1EUU8_9ORYZ</name>
<evidence type="ECO:0000313" key="1">
    <source>
        <dbReference type="EMBL" id="KAF0928406.1"/>
    </source>
</evidence>